<evidence type="ECO:0000313" key="1">
    <source>
        <dbReference type="EMBL" id="KAG7500844.1"/>
    </source>
</evidence>
<protein>
    <submittedName>
        <fullName evidence="1">Uncharacterized protein</fullName>
    </submittedName>
</protein>
<dbReference type="AlphaFoldDB" id="A0AAV6R895"/>
<proteinExistence type="predicted"/>
<comment type="caution">
    <text evidence="1">The sequence shown here is derived from an EMBL/GenBank/DDBJ whole genome shotgun (WGS) entry which is preliminary data.</text>
</comment>
<dbReference type="EMBL" id="JAGKHQ010000013">
    <property type="protein sequence ID" value="KAG7500844.1"/>
    <property type="molecule type" value="Genomic_DNA"/>
</dbReference>
<sequence length="78" mass="9106">MSLQLWSRRSLGETDENHSPVFIKCLRIPSRSRRGSEPTCQSTPVSQLFMELLQHDERIRTKSSEIMLHSPQLQTVRQ</sequence>
<name>A0AAV6R895_SOLSE</name>
<reference evidence="1 2" key="1">
    <citation type="journal article" date="2021" name="Sci. Rep.">
        <title>Chromosome anchoring in Senegalese sole (Solea senegalensis) reveals sex-associated markers and genome rearrangements in flatfish.</title>
        <authorList>
            <person name="Guerrero-Cozar I."/>
            <person name="Gomez-Garrido J."/>
            <person name="Berbel C."/>
            <person name="Martinez-Blanch J.F."/>
            <person name="Alioto T."/>
            <person name="Claros M.G."/>
            <person name="Gagnaire P.A."/>
            <person name="Manchado M."/>
        </authorList>
    </citation>
    <scope>NUCLEOTIDE SEQUENCE [LARGE SCALE GENOMIC DNA]</scope>
    <source>
        <strain evidence="1">Sse05_10M</strain>
    </source>
</reference>
<gene>
    <name evidence="1" type="ORF">JOB18_031558</name>
</gene>
<keyword evidence="2" id="KW-1185">Reference proteome</keyword>
<organism evidence="1 2">
    <name type="scientific">Solea senegalensis</name>
    <name type="common">Senegalese sole</name>
    <dbReference type="NCBI Taxonomy" id="28829"/>
    <lineage>
        <taxon>Eukaryota</taxon>
        <taxon>Metazoa</taxon>
        <taxon>Chordata</taxon>
        <taxon>Craniata</taxon>
        <taxon>Vertebrata</taxon>
        <taxon>Euteleostomi</taxon>
        <taxon>Actinopterygii</taxon>
        <taxon>Neopterygii</taxon>
        <taxon>Teleostei</taxon>
        <taxon>Neoteleostei</taxon>
        <taxon>Acanthomorphata</taxon>
        <taxon>Carangaria</taxon>
        <taxon>Pleuronectiformes</taxon>
        <taxon>Pleuronectoidei</taxon>
        <taxon>Soleidae</taxon>
        <taxon>Solea</taxon>
    </lineage>
</organism>
<evidence type="ECO:0000313" key="2">
    <source>
        <dbReference type="Proteomes" id="UP000693946"/>
    </source>
</evidence>
<dbReference type="Proteomes" id="UP000693946">
    <property type="component" value="Linkage Group LG20"/>
</dbReference>
<accession>A0AAV6R895</accession>